<dbReference type="EMBL" id="LXQA010026805">
    <property type="protein sequence ID" value="MCH94218.1"/>
    <property type="molecule type" value="Genomic_DNA"/>
</dbReference>
<evidence type="ECO:0000313" key="2">
    <source>
        <dbReference type="EMBL" id="MCH94218.1"/>
    </source>
</evidence>
<dbReference type="AlphaFoldDB" id="A0A392N5G3"/>
<gene>
    <name evidence="2" type="ORF">A2U01_0015175</name>
</gene>
<feature type="non-terminal residue" evidence="2">
    <location>
        <position position="47"/>
    </location>
</feature>
<proteinExistence type="predicted"/>
<organism evidence="2 3">
    <name type="scientific">Trifolium medium</name>
    <dbReference type="NCBI Taxonomy" id="97028"/>
    <lineage>
        <taxon>Eukaryota</taxon>
        <taxon>Viridiplantae</taxon>
        <taxon>Streptophyta</taxon>
        <taxon>Embryophyta</taxon>
        <taxon>Tracheophyta</taxon>
        <taxon>Spermatophyta</taxon>
        <taxon>Magnoliopsida</taxon>
        <taxon>eudicotyledons</taxon>
        <taxon>Gunneridae</taxon>
        <taxon>Pentapetalae</taxon>
        <taxon>rosids</taxon>
        <taxon>fabids</taxon>
        <taxon>Fabales</taxon>
        <taxon>Fabaceae</taxon>
        <taxon>Papilionoideae</taxon>
        <taxon>50 kb inversion clade</taxon>
        <taxon>NPAAA clade</taxon>
        <taxon>Hologalegina</taxon>
        <taxon>IRL clade</taxon>
        <taxon>Trifolieae</taxon>
        <taxon>Trifolium</taxon>
    </lineage>
</organism>
<protein>
    <submittedName>
        <fullName evidence="2">Uncharacterized protein</fullName>
    </submittedName>
</protein>
<dbReference type="Proteomes" id="UP000265520">
    <property type="component" value="Unassembled WGS sequence"/>
</dbReference>
<feature type="region of interest" description="Disordered" evidence="1">
    <location>
        <begin position="28"/>
        <end position="47"/>
    </location>
</feature>
<keyword evidence="3" id="KW-1185">Reference proteome</keyword>
<comment type="caution">
    <text evidence="2">The sequence shown here is derived from an EMBL/GenBank/DDBJ whole genome shotgun (WGS) entry which is preliminary data.</text>
</comment>
<accession>A0A392N5G3</accession>
<name>A0A392N5G3_9FABA</name>
<evidence type="ECO:0000256" key="1">
    <source>
        <dbReference type="SAM" id="MobiDB-lite"/>
    </source>
</evidence>
<sequence>MVGNDNQRWWDVSAQLVVYIDATAQRDPINSMVPTGKRAGNPEFGRE</sequence>
<reference evidence="2 3" key="1">
    <citation type="journal article" date="2018" name="Front. Plant Sci.">
        <title>Red Clover (Trifolium pratense) and Zigzag Clover (T. medium) - A Picture of Genomic Similarities and Differences.</title>
        <authorList>
            <person name="Dluhosova J."/>
            <person name="Istvanek J."/>
            <person name="Nedelnik J."/>
            <person name="Repkova J."/>
        </authorList>
    </citation>
    <scope>NUCLEOTIDE SEQUENCE [LARGE SCALE GENOMIC DNA]</scope>
    <source>
        <strain evidence="3">cv. 10/8</strain>
        <tissue evidence="2">Leaf</tissue>
    </source>
</reference>
<evidence type="ECO:0000313" key="3">
    <source>
        <dbReference type="Proteomes" id="UP000265520"/>
    </source>
</evidence>